<reference evidence="9" key="1">
    <citation type="journal article" date="2020" name="Stud. Mycol.">
        <title>101 Dothideomycetes genomes: a test case for predicting lifestyles and emergence of pathogens.</title>
        <authorList>
            <person name="Haridas S."/>
            <person name="Albert R."/>
            <person name="Binder M."/>
            <person name="Bloem J."/>
            <person name="Labutti K."/>
            <person name="Salamov A."/>
            <person name="Andreopoulos B."/>
            <person name="Baker S."/>
            <person name="Barry K."/>
            <person name="Bills G."/>
            <person name="Bluhm B."/>
            <person name="Cannon C."/>
            <person name="Castanera R."/>
            <person name="Culley D."/>
            <person name="Daum C."/>
            <person name="Ezra D."/>
            <person name="Gonzalez J."/>
            <person name="Henrissat B."/>
            <person name="Kuo A."/>
            <person name="Liang C."/>
            <person name="Lipzen A."/>
            <person name="Lutzoni F."/>
            <person name="Magnuson J."/>
            <person name="Mondo S."/>
            <person name="Nolan M."/>
            <person name="Ohm R."/>
            <person name="Pangilinan J."/>
            <person name="Park H.-J."/>
            <person name="Ramirez L."/>
            <person name="Alfaro M."/>
            <person name="Sun H."/>
            <person name="Tritt A."/>
            <person name="Yoshinaga Y."/>
            <person name="Zwiers L.-H."/>
            <person name="Turgeon B."/>
            <person name="Goodwin S."/>
            <person name="Spatafora J."/>
            <person name="Crous P."/>
            <person name="Grigoriev I."/>
        </authorList>
    </citation>
    <scope>NUCLEOTIDE SEQUENCE</scope>
    <source>
        <strain evidence="9">CBS 109.77</strain>
    </source>
</reference>
<dbReference type="InterPro" id="IPR000891">
    <property type="entry name" value="PYR_CT"/>
</dbReference>
<keyword evidence="4" id="KW-0479">Metal-binding</keyword>
<comment type="similarity">
    <text evidence="2">Belongs to the HMG-CoA lyase family.</text>
</comment>
<evidence type="ECO:0000256" key="5">
    <source>
        <dbReference type="ARBA" id="ARBA00023239"/>
    </source>
</evidence>
<dbReference type="SUPFAM" id="SSF51569">
    <property type="entry name" value="Aldolase"/>
    <property type="match status" value="1"/>
</dbReference>
<dbReference type="PANTHER" id="PTHR42738:SF7">
    <property type="entry name" value="HYDROXYMETHYLGLUTARYL-COA LYASE"/>
    <property type="match status" value="1"/>
</dbReference>
<dbReference type="InterPro" id="IPR013785">
    <property type="entry name" value="Aldolase_TIM"/>
</dbReference>
<evidence type="ECO:0000256" key="7">
    <source>
        <dbReference type="SAM" id="MobiDB-lite"/>
    </source>
</evidence>
<dbReference type="GO" id="GO:0046872">
    <property type="term" value="F:metal ion binding"/>
    <property type="evidence" value="ECO:0007669"/>
    <property type="project" value="UniProtKB-KW"/>
</dbReference>
<comment type="pathway">
    <text evidence="1">Metabolic intermediate metabolism; (S)-3-hydroxy-3-methylglutaryl-CoA degradation; acetoacetate from (S)-3-hydroxy-3-methylglutaryl-CoA: step 1/1.</text>
</comment>
<comment type="catalytic activity">
    <reaction evidence="6">
        <text>(3S)-3-hydroxy-3-methylglutaryl-CoA = acetoacetate + acetyl-CoA</text>
        <dbReference type="Rhea" id="RHEA:24404"/>
        <dbReference type="ChEBI" id="CHEBI:13705"/>
        <dbReference type="ChEBI" id="CHEBI:43074"/>
        <dbReference type="ChEBI" id="CHEBI:57288"/>
        <dbReference type="EC" id="4.1.3.4"/>
    </reaction>
</comment>
<organism evidence="9 10">
    <name type="scientific">Melanomma pulvis-pyrius CBS 109.77</name>
    <dbReference type="NCBI Taxonomy" id="1314802"/>
    <lineage>
        <taxon>Eukaryota</taxon>
        <taxon>Fungi</taxon>
        <taxon>Dikarya</taxon>
        <taxon>Ascomycota</taxon>
        <taxon>Pezizomycotina</taxon>
        <taxon>Dothideomycetes</taxon>
        <taxon>Pleosporomycetidae</taxon>
        <taxon>Pleosporales</taxon>
        <taxon>Melanommataceae</taxon>
        <taxon>Melanomma</taxon>
    </lineage>
</organism>
<accession>A0A6A6XWY5</accession>
<keyword evidence="10" id="KW-1185">Reference proteome</keyword>
<keyword evidence="5" id="KW-0456">Lyase</keyword>
<proteinExistence type="inferred from homology"/>
<evidence type="ECO:0000256" key="4">
    <source>
        <dbReference type="ARBA" id="ARBA00022723"/>
    </source>
</evidence>
<feature type="compositionally biased region" description="Polar residues" evidence="7">
    <location>
        <begin position="151"/>
        <end position="166"/>
    </location>
</feature>
<evidence type="ECO:0000313" key="10">
    <source>
        <dbReference type="Proteomes" id="UP000799757"/>
    </source>
</evidence>
<dbReference type="NCBIfam" id="NF004283">
    <property type="entry name" value="PRK05692.1"/>
    <property type="match status" value="1"/>
</dbReference>
<evidence type="ECO:0000313" key="9">
    <source>
        <dbReference type="EMBL" id="KAF2800763.1"/>
    </source>
</evidence>
<dbReference type="AlphaFoldDB" id="A0A6A6XWY5"/>
<dbReference type="CDD" id="cd07938">
    <property type="entry name" value="DRE_TIM_HMGL"/>
    <property type="match status" value="1"/>
</dbReference>
<dbReference type="GO" id="GO:0046951">
    <property type="term" value="P:ketone body biosynthetic process"/>
    <property type="evidence" value="ECO:0007669"/>
    <property type="project" value="TreeGrafter"/>
</dbReference>
<feature type="region of interest" description="Disordered" evidence="7">
    <location>
        <begin position="131"/>
        <end position="185"/>
    </location>
</feature>
<dbReference type="PANTHER" id="PTHR42738">
    <property type="entry name" value="HYDROXYMETHYLGLUTARYL-COA LYASE"/>
    <property type="match status" value="1"/>
</dbReference>
<dbReference type="InterPro" id="IPR043594">
    <property type="entry name" value="HMGL"/>
</dbReference>
<evidence type="ECO:0000256" key="1">
    <source>
        <dbReference type="ARBA" id="ARBA00005143"/>
    </source>
</evidence>
<dbReference type="Proteomes" id="UP000799757">
    <property type="component" value="Unassembled WGS sequence"/>
</dbReference>
<protein>
    <recommendedName>
        <fullName evidence="3">hydroxymethylglutaryl-CoA lyase</fullName>
        <ecNumber evidence="3">4.1.3.4</ecNumber>
    </recommendedName>
</protein>
<dbReference type="Gene3D" id="3.20.20.70">
    <property type="entry name" value="Aldolase class I"/>
    <property type="match status" value="1"/>
</dbReference>
<dbReference type="UniPathway" id="UPA00896">
    <property type="reaction ID" value="UER00863"/>
</dbReference>
<feature type="domain" description="Pyruvate carboxyltransferase" evidence="8">
    <location>
        <begin position="34"/>
        <end position="366"/>
    </location>
</feature>
<dbReference type="EC" id="4.1.3.4" evidence="3"/>
<name>A0A6A6XWY5_9PLEO</name>
<dbReference type="GO" id="GO:0004419">
    <property type="term" value="F:hydroxymethylglutaryl-CoA lyase activity"/>
    <property type="evidence" value="ECO:0007669"/>
    <property type="project" value="UniProtKB-EC"/>
</dbReference>
<evidence type="ECO:0000256" key="2">
    <source>
        <dbReference type="ARBA" id="ARBA00009405"/>
    </source>
</evidence>
<dbReference type="GO" id="GO:0006552">
    <property type="term" value="P:L-leucine catabolic process"/>
    <property type="evidence" value="ECO:0007669"/>
    <property type="project" value="TreeGrafter"/>
</dbReference>
<dbReference type="Pfam" id="PF00682">
    <property type="entry name" value="HMGL-like"/>
    <property type="match status" value="2"/>
</dbReference>
<sequence length="396" mass="42369">MPSKFTCLRAARLAARHPCRRSFATVTPNRTDHVRIVEVGPRDGLQNEKQSIPVATKIELVERLAQTGLKTIEAGSFVSPKWVPQMENSSEILEYILRTTPQSPHPITYQFLLPNVRGLDNFLSVWESRSSKTNAYPTPPPSPGTDGGPALNTSSQDPNAMPSASSGFEAMGKERGTSTSTSGPEIELSIFTAATEAFTQKNTNCSIAESLHRFEPIMARAKELDLKVRAYISVALGCPYEGPNVDPHKVAELAVSLLEMGADEISVADTTGMGTAPKTAELLKTLSSAGVEKSDLALHFHDTYGQALVNSVVALEHGIRTFDSAVGGLGGCPFSPGATGNVATEDLVHCFHSLGAKTGVDIEKLSKVGEWISQELGRANESSAGKATLAQLRKRL</sequence>
<gene>
    <name evidence="9" type="ORF">K505DRAFT_370077</name>
</gene>
<evidence type="ECO:0000259" key="8">
    <source>
        <dbReference type="PROSITE" id="PS50991"/>
    </source>
</evidence>
<dbReference type="EMBL" id="MU001743">
    <property type="protein sequence ID" value="KAF2800763.1"/>
    <property type="molecule type" value="Genomic_DNA"/>
</dbReference>
<evidence type="ECO:0000256" key="6">
    <source>
        <dbReference type="ARBA" id="ARBA00049877"/>
    </source>
</evidence>
<dbReference type="PROSITE" id="PS50991">
    <property type="entry name" value="PYR_CT"/>
    <property type="match status" value="1"/>
</dbReference>
<dbReference type="OrthoDB" id="1905920at2759"/>
<evidence type="ECO:0000256" key="3">
    <source>
        <dbReference type="ARBA" id="ARBA00012910"/>
    </source>
</evidence>